<sequence length="227" mass="23055">MSQSPNSDSLAAYIDHTLLKPEATPAAILGLCNEAKEHNFKSVCVNSRFVALCASPLDQSGVLVCSVVGFPLGAMATAAKAAETRGAIADGAGEIDMVVPIGMVKAGDWEAVAADISAVYAACGSIPLKVIFETCLLEREEKLALCRICRDIGVAFVKTSTGFAGGGATLEDVRLMREAVGEAVGVKASGGVRDRATALAMIDAGATRLGTSSGVAIVSGSAGEGDY</sequence>
<proteinExistence type="inferred from homology"/>
<comment type="function">
    <text evidence="6 7">Catalyzes a reversible aldol reaction between acetaldehyde and D-glyceraldehyde 3-phosphate to generate 2-deoxy-D-ribose 5-phosphate.</text>
</comment>
<dbReference type="Gene3D" id="3.20.20.70">
    <property type="entry name" value="Aldolase class I"/>
    <property type="match status" value="1"/>
</dbReference>
<dbReference type="Pfam" id="PF01791">
    <property type="entry name" value="DeoC"/>
    <property type="match status" value="1"/>
</dbReference>
<evidence type="ECO:0000256" key="4">
    <source>
        <dbReference type="ARBA" id="ARBA00023270"/>
    </source>
</evidence>
<dbReference type="GO" id="GO:0016052">
    <property type="term" value="P:carbohydrate catabolic process"/>
    <property type="evidence" value="ECO:0007669"/>
    <property type="project" value="TreeGrafter"/>
</dbReference>
<evidence type="ECO:0000256" key="2">
    <source>
        <dbReference type="ARBA" id="ARBA00022490"/>
    </source>
</evidence>
<dbReference type="SMART" id="SM01133">
    <property type="entry name" value="DeoC"/>
    <property type="match status" value="1"/>
</dbReference>
<dbReference type="FunFam" id="3.20.20.70:FF:000044">
    <property type="entry name" value="Deoxyribose-phosphate aldolase"/>
    <property type="match status" value="1"/>
</dbReference>
<feature type="active site" description="Proton donor/acceptor" evidence="7">
    <location>
        <position position="187"/>
    </location>
</feature>
<dbReference type="GO" id="GO:0009264">
    <property type="term" value="P:deoxyribonucleotide catabolic process"/>
    <property type="evidence" value="ECO:0007669"/>
    <property type="project" value="UniProtKB-UniRule"/>
</dbReference>
<dbReference type="EC" id="4.1.2.4" evidence="7"/>
<protein>
    <recommendedName>
        <fullName evidence="7">Deoxyribose-phosphate aldolase</fullName>
        <shortName evidence="7">DERA</shortName>
        <ecNumber evidence="7">4.1.2.4</ecNumber>
    </recommendedName>
    <alternativeName>
        <fullName evidence="7">2-deoxy-D-ribose 5-phosphate aldolase</fullName>
    </alternativeName>
    <alternativeName>
        <fullName evidence="7">Phosphodeoxyriboaldolase</fullName>
        <shortName evidence="7">Deoxyriboaldolase</shortName>
    </alternativeName>
</protein>
<dbReference type="PANTHER" id="PTHR10889:SF1">
    <property type="entry name" value="DEOXYRIBOSE-PHOSPHATE ALDOLASE"/>
    <property type="match status" value="1"/>
</dbReference>
<dbReference type="SUPFAM" id="SSF51569">
    <property type="entry name" value="Aldolase"/>
    <property type="match status" value="1"/>
</dbReference>
<keyword evidence="4 7" id="KW-0704">Schiff base</keyword>
<evidence type="ECO:0000256" key="5">
    <source>
        <dbReference type="ARBA" id="ARBA00048791"/>
    </source>
</evidence>
<organism evidence="8 9">
    <name type="scientific">Parahaliea maris</name>
    <dbReference type="NCBI Taxonomy" id="2716870"/>
    <lineage>
        <taxon>Bacteria</taxon>
        <taxon>Pseudomonadati</taxon>
        <taxon>Pseudomonadota</taxon>
        <taxon>Gammaproteobacteria</taxon>
        <taxon>Cellvibrionales</taxon>
        <taxon>Halieaceae</taxon>
        <taxon>Parahaliea</taxon>
    </lineage>
</organism>
<reference evidence="8 9" key="1">
    <citation type="submission" date="2019-08" db="EMBL/GenBank/DDBJ databases">
        <title>Parahaliea maris sp. nov., isolated from the surface seawater.</title>
        <authorList>
            <person name="Liu Y."/>
        </authorList>
    </citation>
    <scope>NUCLEOTIDE SEQUENCE [LARGE SCALE GENOMIC DNA]</scope>
    <source>
        <strain evidence="8 9">HSLHS9</strain>
    </source>
</reference>
<name>A0A5C9AB52_9GAMM</name>
<dbReference type="PANTHER" id="PTHR10889">
    <property type="entry name" value="DEOXYRIBOSE-PHOSPHATE ALDOLASE"/>
    <property type="match status" value="1"/>
</dbReference>
<dbReference type="InterPro" id="IPR013785">
    <property type="entry name" value="Aldolase_TIM"/>
</dbReference>
<comment type="subcellular location">
    <subcellularLocation>
        <location evidence="7">Cytoplasm</location>
    </subcellularLocation>
</comment>
<dbReference type="AlphaFoldDB" id="A0A5C9AB52"/>
<evidence type="ECO:0000313" key="8">
    <source>
        <dbReference type="EMBL" id="TXS96551.1"/>
    </source>
</evidence>
<comment type="pathway">
    <text evidence="7">Carbohydrate degradation; 2-deoxy-D-ribose 1-phosphate degradation; D-glyceraldehyde 3-phosphate and acetaldehyde from 2-deoxy-alpha-D-ribose 1-phosphate: step 2/2.</text>
</comment>
<dbReference type="NCBIfam" id="TIGR00126">
    <property type="entry name" value="deoC"/>
    <property type="match status" value="1"/>
</dbReference>
<feature type="active site" description="Schiff-base intermediate with acetaldehyde" evidence="7">
    <location>
        <position position="158"/>
    </location>
</feature>
<dbReference type="EMBL" id="VRZA01000001">
    <property type="protein sequence ID" value="TXS96551.1"/>
    <property type="molecule type" value="Genomic_DNA"/>
</dbReference>
<evidence type="ECO:0000256" key="1">
    <source>
        <dbReference type="ARBA" id="ARBA00010936"/>
    </source>
</evidence>
<dbReference type="InterPro" id="IPR002915">
    <property type="entry name" value="DeoC/FbaB/LacD_aldolase"/>
</dbReference>
<dbReference type="Proteomes" id="UP000321039">
    <property type="component" value="Unassembled WGS sequence"/>
</dbReference>
<dbReference type="GO" id="GO:0005737">
    <property type="term" value="C:cytoplasm"/>
    <property type="evidence" value="ECO:0007669"/>
    <property type="project" value="UniProtKB-SubCell"/>
</dbReference>
<dbReference type="RefSeq" id="WP_148066823.1">
    <property type="nucleotide sequence ID" value="NZ_VRZA01000001.1"/>
</dbReference>
<keyword evidence="9" id="KW-1185">Reference proteome</keyword>
<evidence type="ECO:0000256" key="3">
    <source>
        <dbReference type="ARBA" id="ARBA00023239"/>
    </source>
</evidence>
<gene>
    <name evidence="7" type="primary">deoC</name>
    <name evidence="8" type="ORF">FV139_03475</name>
</gene>
<dbReference type="HAMAP" id="MF_00114">
    <property type="entry name" value="DeoC_type1"/>
    <property type="match status" value="1"/>
</dbReference>
<dbReference type="GO" id="GO:0004139">
    <property type="term" value="F:deoxyribose-phosphate aldolase activity"/>
    <property type="evidence" value="ECO:0007669"/>
    <property type="project" value="UniProtKB-UniRule"/>
</dbReference>
<evidence type="ECO:0000313" key="9">
    <source>
        <dbReference type="Proteomes" id="UP000321039"/>
    </source>
</evidence>
<comment type="caution">
    <text evidence="8">The sequence shown here is derived from an EMBL/GenBank/DDBJ whole genome shotgun (WGS) entry which is preliminary data.</text>
</comment>
<dbReference type="GO" id="GO:0006018">
    <property type="term" value="P:2-deoxyribose 1-phosphate catabolic process"/>
    <property type="evidence" value="ECO:0007669"/>
    <property type="project" value="UniProtKB-UniRule"/>
</dbReference>
<keyword evidence="2 7" id="KW-0963">Cytoplasm</keyword>
<dbReference type="UniPathway" id="UPA00002">
    <property type="reaction ID" value="UER00468"/>
</dbReference>
<dbReference type="InterPro" id="IPR028581">
    <property type="entry name" value="DeoC_typeI"/>
</dbReference>
<evidence type="ECO:0000256" key="6">
    <source>
        <dbReference type="ARBA" id="ARBA00056337"/>
    </source>
</evidence>
<feature type="active site" description="Proton donor/acceptor" evidence="7">
    <location>
        <position position="96"/>
    </location>
</feature>
<dbReference type="CDD" id="cd00959">
    <property type="entry name" value="DeoC"/>
    <property type="match status" value="1"/>
</dbReference>
<comment type="catalytic activity">
    <reaction evidence="5 7">
        <text>2-deoxy-D-ribose 5-phosphate = D-glyceraldehyde 3-phosphate + acetaldehyde</text>
        <dbReference type="Rhea" id="RHEA:12821"/>
        <dbReference type="ChEBI" id="CHEBI:15343"/>
        <dbReference type="ChEBI" id="CHEBI:59776"/>
        <dbReference type="ChEBI" id="CHEBI:62877"/>
        <dbReference type="EC" id="4.1.2.4"/>
    </reaction>
</comment>
<dbReference type="InterPro" id="IPR011343">
    <property type="entry name" value="DeoC"/>
</dbReference>
<accession>A0A5C9AB52</accession>
<dbReference type="PIRSF" id="PIRSF001357">
    <property type="entry name" value="DeoC"/>
    <property type="match status" value="1"/>
</dbReference>
<comment type="similarity">
    <text evidence="1 7">Belongs to the DeoC/FbaB aldolase family. DeoC type 1 subfamily.</text>
</comment>
<keyword evidence="3 7" id="KW-0456">Lyase</keyword>
<evidence type="ECO:0000256" key="7">
    <source>
        <dbReference type="HAMAP-Rule" id="MF_00114"/>
    </source>
</evidence>